<gene>
    <name evidence="2" type="ORF">DERYTH_LOCUS13257</name>
</gene>
<evidence type="ECO:0000256" key="1">
    <source>
        <dbReference type="SAM" id="SignalP"/>
    </source>
</evidence>
<dbReference type="OrthoDB" id="10255963at2759"/>
<accession>A0A9N9HTZ4</accession>
<keyword evidence="3" id="KW-1185">Reference proteome</keyword>
<reference evidence="2" key="1">
    <citation type="submission" date="2021-06" db="EMBL/GenBank/DDBJ databases">
        <authorList>
            <person name="Kallberg Y."/>
            <person name="Tangrot J."/>
            <person name="Rosling A."/>
        </authorList>
    </citation>
    <scope>NUCLEOTIDE SEQUENCE</scope>
    <source>
        <strain evidence="2">MA453B</strain>
    </source>
</reference>
<comment type="caution">
    <text evidence="2">The sequence shown here is derived from an EMBL/GenBank/DDBJ whole genome shotgun (WGS) entry which is preliminary data.</text>
</comment>
<protein>
    <submittedName>
        <fullName evidence="2">3657_t:CDS:1</fullName>
    </submittedName>
</protein>
<dbReference type="InterPro" id="IPR008701">
    <property type="entry name" value="NPP1"/>
</dbReference>
<name>A0A9N9HTZ4_9GLOM</name>
<keyword evidence="1" id="KW-0732">Signal</keyword>
<dbReference type="AlphaFoldDB" id="A0A9N9HTZ4"/>
<sequence>MYFGLFKKTFNFNQNNLFRVLLCFLTICNLLKTSANEGVPSTPDMENLVQFGFPQWNFAKALGHDTCAADHAILGDGTQHPPAKRKTWPIPGEGGCGDITYENLATYYIKKWCGDHFRVLYTLYFPKDGFKDILFVDLGHDHDFESIIMTWKNISGFWYRDELIMSRHHDWRHEPWDNVRSFDYNGIQEGIGLEHPKIFVGWVSHAMFNDKNIGPLDPISQYTDNEYRYDDHQLWANYSNSLIEVTDDNYYGQKFKEFNWGDKATAPIYTAEDLCNK</sequence>
<dbReference type="Proteomes" id="UP000789405">
    <property type="component" value="Unassembled WGS sequence"/>
</dbReference>
<feature type="signal peptide" evidence="1">
    <location>
        <begin position="1"/>
        <end position="35"/>
    </location>
</feature>
<dbReference type="Pfam" id="PF05630">
    <property type="entry name" value="NPP1"/>
    <property type="match status" value="1"/>
</dbReference>
<organism evidence="2 3">
    <name type="scientific">Dentiscutata erythropus</name>
    <dbReference type="NCBI Taxonomy" id="1348616"/>
    <lineage>
        <taxon>Eukaryota</taxon>
        <taxon>Fungi</taxon>
        <taxon>Fungi incertae sedis</taxon>
        <taxon>Mucoromycota</taxon>
        <taxon>Glomeromycotina</taxon>
        <taxon>Glomeromycetes</taxon>
        <taxon>Diversisporales</taxon>
        <taxon>Gigasporaceae</taxon>
        <taxon>Dentiscutata</taxon>
    </lineage>
</organism>
<feature type="chain" id="PRO_5040367086" evidence="1">
    <location>
        <begin position="36"/>
        <end position="277"/>
    </location>
</feature>
<evidence type="ECO:0000313" key="2">
    <source>
        <dbReference type="EMBL" id="CAG8705554.1"/>
    </source>
</evidence>
<proteinExistence type="predicted"/>
<evidence type="ECO:0000313" key="3">
    <source>
        <dbReference type="Proteomes" id="UP000789405"/>
    </source>
</evidence>
<dbReference type="EMBL" id="CAJVPY010009172">
    <property type="protein sequence ID" value="CAG8705554.1"/>
    <property type="molecule type" value="Genomic_DNA"/>
</dbReference>